<accession>K0SZ95</accession>
<feature type="region of interest" description="Disordered" evidence="1">
    <location>
        <begin position="208"/>
        <end position="232"/>
    </location>
</feature>
<evidence type="ECO:0000256" key="1">
    <source>
        <dbReference type="SAM" id="MobiDB-lite"/>
    </source>
</evidence>
<name>K0SZ95_THAOC</name>
<evidence type="ECO:0000313" key="2">
    <source>
        <dbReference type="EMBL" id="EJK70319.1"/>
    </source>
</evidence>
<feature type="compositionally biased region" description="Basic residues" evidence="1">
    <location>
        <begin position="175"/>
        <end position="189"/>
    </location>
</feature>
<protein>
    <submittedName>
        <fullName evidence="2">Uncharacterized protein</fullName>
    </submittedName>
</protein>
<feature type="compositionally biased region" description="Polar residues" evidence="1">
    <location>
        <begin position="48"/>
        <end position="59"/>
    </location>
</feature>
<feature type="region of interest" description="Disordered" evidence="1">
    <location>
        <begin position="121"/>
        <end position="195"/>
    </location>
</feature>
<proteinExistence type="predicted"/>
<dbReference type="AlphaFoldDB" id="K0SZ95"/>
<reference evidence="2 3" key="1">
    <citation type="journal article" date="2012" name="Genome Biol.">
        <title>Genome and low-iron response of an oceanic diatom adapted to chronic iron limitation.</title>
        <authorList>
            <person name="Lommer M."/>
            <person name="Specht M."/>
            <person name="Roy A.S."/>
            <person name="Kraemer L."/>
            <person name="Andreson R."/>
            <person name="Gutowska M.A."/>
            <person name="Wolf J."/>
            <person name="Bergner S.V."/>
            <person name="Schilhabel M.B."/>
            <person name="Klostermeier U.C."/>
            <person name="Beiko R.G."/>
            <person name="Rosenstiel P."/>
            <person name="Hippler M."/>
            <person name="Laroche J."/>
        </authorList>
    </citation>
    <scope>NUCLEOTIDE SEQUENCE [LARGE SCALE GENOMIC DNA]</scope>
    <source>
        <strain evidence="2 3">CCMP1005</strain>
    </source>
</reference>
<feature type="region of interest" description="Disordered" evidence="1">
    <location>
        <begin position="48"/>
        <end position="85"/>
    </location>
</feature>
<gene>
    <name evidence="2" type="ORF">THAOC_08332</name>
</gene>
<feature type="non-terminal residue" evidence="2">
    <location>
        <position position="263"/>
    </location>
</feature>
<feature type="compositionally biased region" description="Basic residues" evidence="1">
    <location>
        <begin position="67"/>
        <end position="78"/>
    </location>
</feature>
<comment type="caution">
    <text evidence="2">The sequence shown here is derived from an EMBL/GenBank/DDBJ whole genome shotgun (WGS) entry which is preliminary data.</text>
</comment>
<evidence type="ECO:0000313" key="3">
    <source>
        <dbReference type="Proteomes" id="UP000266841"/>
    </source>
</evidence>
<organism evidence="2 3">
    <name type="scientific">Thalassiosira oceanica</name>
    <name type="common">Marine diatom</name>
    <dbReference type="NCBI Taxonomy" id="159749"/>
    <lineage>
        <taxon>Eukaryota</taxon>
        <taxon>Sar</taxon>
        <taxon>Stramenopiles</taxon>
        <taxon>Ochrophyta</taxon>
        <taxon>Bacillariophyta</taxon>
        <taxon>Coscinodiscophyceae</taxon>
        <taxon>Thalassiosirophycidae</taxon>
        <taxon>Thalassiosirales</taxon>
        <taxon>Thalassiosiraceae</taxon>
        <taxon>Thalassiosira</taxon>
    </lineage>
</organism>
<sequence length="263" mass="28009">MKIDRSARSGWKVAPSRALGLGITGQASEGSGKARKACFHRNFDSSLRQRVPSYRQNATRGGPRSCRVGRSRRGRRNWTKSSFPESPRRALQVALSRRIQVDGALALFELARADAVGSEIAASSRRPTQLPPGAVAKNKTPGIHGTASGGCGGVSEDTRRAAAASPRPTQLARGARGRRKTPGAPRRRQERAGDEHDVWFVAAVAGARHPAGEGRRPPTSSSVPFPRRAGRSLPSAPLVLCLRRTGPLALRARSASELRAGPG</sequence>
<keyword evidence="3" id="KW-1185">Reference proteome</keyword>
<dbReference type="EMBL" id="AGNL01008706">
    <property type="protein sequence ID" value="EJK70319.1"/>
    <property type="molecule type" value="Genomic_DNA"/>
</dbReference>
<dbReference type="Proteomes" id="UP000266841">
    <property type="component" value="Unassembled WGS sequence"/>
</dbReference>